<evidence type="ECO:0000256" key="13">
    <source>
        <dbReference type="SAM" id="SignalP"/>
    </source>
</evidence>
<evidence type="ECO:0000256" key="6">
    <source>
        <dbReference type="ARBA" id="ARBA00022729"/>
    </source>
</evidence>
<dbReference type="InterPro" id="IPR013519">
    <property type="entry name" value="Int_alpha_beta-p"/>
</dbReference>
<feature type="chain" id="PRO_5041941675" description="Phosphatidylinositol-glycan-specific phospholipase D" evidence="13">
    <location>
        <begin position="21"/>
        <end position="800"/>
    </location>
</feature>
<evidence type="ECO:0000256" key="2">
    <source>
        <dbReference type="ARBA" id="ARBA00008652"/>
    </source>
</evidence>
<evidence type="ECO:0000256" key="8">
    <source>
        <dbReference type="ARBA" id="ARBA00022801"/>
    </source>
</evidence>
<dbReference type="InterPro" id="IPR008947">
    <property type="entry name" value="PLipase_C/P1_nuclease_dom_sf"/>
</dbReference>
<dbReference type="InterPro" id="IPR028994">
    <property type="entry name" value="Integrin_alpha_N"/>
</dbReference>
<comment type="subcellular location">
    <subcellularLocation>
        <location evidence="1">Secreted</location>
    </subcellularLocation>
</comment>
<dbReference type="PROSITE" id="PS51470">
    <property type="entry name" value="FG_GAP"/>
    <property type="match status" value="2"/>
</dbReference>
<dbReference type="GO" id="GO:0005615">
    <property type="term" value="C:extracellular space"/>
    <property type="evidence" value="ECO:0007669"/>
    <property type="project" value="TreeGrafter"/>
</dbReference>
<evidence type="ECO:0000256" key="11">
    <source>
        <dbReference type="ARBA" id="ARBA00093237"/>
    </source>
</evidence>
<dbReference type="InterPro" id="IPR029002">
    <property type="entry name" value="PLPC/GPLD1"/>
</dbReference>
<dbReference type="PANTHER" id="PTHR23221">
    <property type="entry name" value="GLYCOSYLPHOSPHATIDYLINOSITOL PHOSPHOLIPASE D"/>
    <property type="match status" value="1"/>
</dbReference>
<dbReference type="Pfam" id="PF00882">
    <property type="entry name" value="Zn_dep_PLPC"/>
    <property type="match status" value="1"/>
</dbReference>
<evidence type="ECO:0000256" key="10">
    <source>
        <dbReference type="ARBA" id="ARBA00029753"/>
    </source>
</evidence>
<dbReference type="PRINTS" id="PR00718">
    <property type="entry name" value="PHPHLIPASED"/>
</dbReference>
<dbReference type="SUPFAM" id="SSF48537">
    <property type="entry name" value="Phospholipase C/P1 nuclease"/>
    <property type="match status" value="1"/>
</dbReference>
<evidence type="ECO:0000256" key="12">
    <source>
        <dbReference type="PROSITE-ProRule" id="PRU00803"/>
    </source>
</evidence>
<evidence type="ECO:0000256" key="4">
    <source>
        <dbReference type="ARBA" id="ARBA00015988"/>
    </source>
</evidence>
<proteinExistence type="inferred from homology"/>
<feature type="repeat" description="FG-GAP" evidence="12">
    <location>
        <begin position="410"/>
        <end position="471"/>
    </location>
</feature>
<dbReference type="PANTHER" id="PTHR23221:SF7">
    <property type="entry name" value="PHOSPHATIDYLINOSITOL-GLYCAN-SPECIFIC PHOSPHOLIPASE D"/>
    <property type="match status" value="1"/>
</dbReference>
<comment type="caution">
    <text evidence="15">The sequence shown here is derived from an EMBL/GenBank/DDBJ whole genome shotgun (WGS) entry which is preliminary data.</text>
</comment>
<keyword evidence="7" id="KW-0677">Repeat</keyword>
<evidence type="ECO:0000256" key="5">
    <source>
        <dbReference type="ARBA" id="ARBA00022525"/>
    </source>
</evidence>
<keyword evidence="16" id="KW-1185">Reference proteome</keyword>
<dbReference type="EMBL" id="JARQWQ010000016">
    <property type="protein sequence ID" value="KAK2566631.1"/>
    <property type="molecule type" value="Genomic_DNA"/>
</dbReference>
<dbReference type="Proteomes" id="UP001249851">
    <property type="component" value="Unassembled WGS sequence"/>
</dbReference>
<dbReference type="EC" id="3.1.4.50" evidence="3"/>
<dbReference type="InterPro" id="IPR013517">
    <property type="entry name" value="FG-GAP"/>
</dbReference>
<dbReference type="SMART" id="SM00191">
    <property type="entry name" value="Int_alpha"/>
    <property type="match status" value="3"/>
</dbReference>
<keyword evidence="9" id="KW-0325">Glycoprotein</keyword>
<protein>
    <recommendedName>
        <fullName evidence="4">Phosphatidylinositol-glycan-specific phospholipase D</fullName>
        <ecNumber evidence="3">3.1.4.50</ecNumber>
    </recommendedName>
    <alternativeName>
        <fullName evidence="10">Glycosyl-phosphatidylinositol-specific phospholipase D</fullName>
    </alternativeName>
</protein>
<name>A0AAD9QT54_ACRCE</name>
<feature type="signal peptide" evidence="13">
    <location>
        <begin position="1"/>
        <end position="20"/>
    </location>
</feature>
<comment type="similarity">
    <text evidence="2">Belongs to the GPLD1 family.</text>
</comment>
<evidence type="ECO:0000256" key="7">
    <source>
        <dbReference type="ARBA" id="ARBA00022737"/>
    </source>
</evidence>
<evidence type="ECO:0000313" key="15">
    <source>
        <dbReference type="EMBL" id="KAK2566631.1"/>
    </source>
</evidence>
<evidence type="ECO:0000259" key="14">
    <source>
        <dbReference type="Pfam" id="PF00882"/>
    </source>
</evidence>
<gene>
    <name evidence="15" type="ORF">P5673_009283</name>
</gene>
<dbReference type="InterPro" id="IPR001028">
    <property type="entry name" value="Gprt_PLipase_D"/>
</dbReference>
<evidence type="ECO:0000256" key="1">
    <source>
        <dbReference type="ARBA" id="ARBA00004613"/>
    </source>
</evidence>
<evidence type="ECO:0000256" key="3">
    <source>
        <dbReference type="ARBA" id="ARBA00012284"/>
    </source>
</evidence>
<comment type="catalytic activity">
    <reaction evidence="11">
        <text>a 6-(alpha-D-glucosaminyl)-1-(1,2-diacyl-sn-glycero-3-phospho)-1D-myo-inositol + H2O = 6-(alpha-D-glucosaminyl)-1D-myo-inositol + a 1,2-diacyl-sn-glycero-3-phosphate + H(+)</text>
        <dbReference type="Rhea" id="RHEA:10832"/>
        <dbReference type="ChEBI" id="CHEBI:15377"/>
        <dbReference type="ChEBI" id="CHEBI:15378"/>
        <dbReference type="ChEBI" id="CHEBI:57997"/>
        <dbReference type="ChEBI" id="CHEBI:58608"/>
        <dbReference type="ChEBI" id="CHEBI:58700"/>
        <dbReference type="EC" id="3.1.4.50"/>
    </reaction>
</comment>
<feature type="repeat" description="FG-GAP" evidence="12">
    <location>
        <begin position="473"/>
        <end position="533"/>
    </location>
</feature>
<dbReference type="GO" id="GO:0004621">
    <property type="term" value="F:glycosylphosphatidylinositol phospholipase D activity"/>
    <property type="evidence" value="ECO:0007669"/>
    <property type="project" value="UniProtKB-EC"/>
</dbReference>
<keyword evidence="5" id="KW-0964">Secreted</keyword>
<reference evidence="15" key="2">
    <citation type="journal article" date="2023" name="Science">
        <title>Genomic signatures of disease resistance in endangered staghorn corals.</title>
        <authorList>
            <person name="Vollmer S.V."/>
            <person name="Selwyn J.D."/>
            <person name="Despard B.A."/>
            <person name="Roesel C.L."/>
        </authorList>
    </citation>
    <scope>NUCLEOTIDE SEQUENCE</scope>
    <source>
        <strain evidence="15">K2</strain>
    </source>
</reference>
<dbReference type="AlphaFoldDB" id="A0AAD9QT54"/>
<dbReference type="GO" id="GO:0031012">
    <property type="term" value="C:extracellular matrix"/>
    <property type="evidence" value="ECO:0007669"/>
    <property type="project" value="TreeGrafter"/>
</dbReference>
<sequence length="800" mass="87892">MATLCNLFFLLCFLPARVTSCGMSTHIDIAHQAITWFKDARNGSDYREIILKNQDAFIAGNPYPDAMYSSLCYSGKFHFVSEDTHWAPFLNATVNYIRKKYPKPWDQETEKLVAFTLGFVSHQVADVTWHSLGIKQGFLTTMGDVNFFGSFPAAHPVGDIGGDMVASFEGDTSQIPTGLKEWYLPSRDLEEIYLEYYGEKKISREEIEVCSASVLLAWIGERIAGGVADMAAWSVLLWHRTIDMLEHGTQTCTIPKSPLFINCSKTNSASTSDLTLEKTKDMLKNPGKLMILHNVHLKNNLSEIKIRKSKRGSYFSISKSLMSKMNKEVKGTTKNGFEYQKSQRPVSLQEDKDNQKVSLVFGNFGGVSPSLVISAPGYGIPGNSQHGRVYFVDRNRGRGLPDINLNLDSDADKILDGSVENGRFGTALAVVDLNKDGIDDLAVSAPSTGANSLQYKGTVYVFYGAKKMGLGLQPTLTIQGSGRYYNLGTSLMGADVDGDGFKDLIIGSPYAPEGGPQRGSVAVFLAKTKREPESEIMVHDADWLLVGKQNYSWFGHSMTVGNISGEQKDIQSVGKVYMFEITLMQFPRPIATITGTETFMKLGTALSVGNPYNGNQNDVMLAVSAATQSSVYMLNLTRVLRLRKDLILTEMEHNAVFEGDRSFARFGWDVGLMDINQDGIKDLLFSSPFRTNDITEEIRGAEEGGLFVFYGGYSFPSGNATRGCLEVDPCPGEKASIMVKSVQEQSRLGSSFISVPATDHSAISLVISSPRSSSRAFHGGSVNIIHPSRKLKQPDSLATN</sequence>
<dbReference type="SUPFAM" id="SSF69318">
    <property type="entry name" value="Integrin alpha N-terminal domain"/>
    <property type="match status" value="1"/>
</dbReference>
<reference evidence="15" key="1">
    <citation type="journal article" date="2023" name="G3 (Bethesda)">
        <title>Whole genome assembly and annotation of the endangered Caribbean coral Acropora cervicornis.</title>
        <authorList>
            <person name="Selwyn J.D."/>
            <person name="Vollmer S.V."/>
        </authorList>
    </citation>
    <scope>NUCLEOTIDE SEQUENCE</scope>
    <source>
        <strain evidence="15">K2</strain>
    </source>
</reference>
<evidence type="ECO:0000313" key="16">
    <source>
        <dbReference type="Proteomes" id="UP001249851"/>
    </source>
</evidence>
<feature type="domain" description="Phospholipase C/D" evidence="14">
    <location>
        <begin position="25"/>
        <end position="185"/>
    </location>
</feature>
<keyword evidence="6 13" id="KW-0732">Signal</keyword>
<accession>A0AAD9QT54</accession>
<dbReference type="Pfam" id="PF01839">
    <property type="entry name" value="FG-GAP"/>
    <property type="match status" value="2"/>
</dbReference>
<keyword evidence="8" id="KW-0378">Hydrolase</keyword>
<evidence type="ECO:0000256" key="9">
    <source>
        <dbReference type="ARBA" id="ARBA00023180"/>
    </source>
</evidence>
<organism evidence="15 16">
    <name type="scientific">Acropora cervicornis</name>
    <name type="common">Staghorn coral</name>
    <dbReference type="NCBI Taxonomy" id="6130"/>
    <lineage>
        <taxon>Eukaryota</taxon>
        <taxon>Metazoa</taxon>
        <taxon>Cnidaria</taxon>
        <taxon>Anthozoa</taxon>
        <taxon>Hexacorallia</taxon>
        <taxon>Scleractinia</taxon>
        <taxon>Astrocoeniina</taxon>
        <taxon>Acroporidae</taxon>
        <taxon>Acropora</taxon>
    </lineage>
</organism>
<dbReference type="Gene3D" id="2.130.10.130">
    <property type="entry name" value="Integrin alpha, N-terminal"/>
    <property type="match status" value="2"/>
</dbReference>